<dbReference type="OrthoDB" id="2453836at2"/>
<organism evidence="1 2">
    <name type="scientific">Rossellomorea aquimaris</name>
    <dbReference type="NCBI Taxonomy" id="189382"/>
    <lineage>
        <taxon>Bacteria</taxon>
        <taxon>Bacillati</taxon>
        <taxon>Bacillota</taxon>
        <taxon>Bacilli</taxon>
        <taxon>Bacillales</taxon>
        <taxon>Bacillaceae</taxon>
        <taxon>Rossellomorea</taxon>
    </lineage>
</organism>
<protein>
    <recommendedName>
        <fullName evidence="3">YtkA-like domain-containing protein</fullName>
    </recommendedName>
</protein>
<gene>
    <name evidence="1" type="ORF">BHE18_16615</name>
</gene>
<evidence type="ECO:0000313" key="1">
    <source>
        <dbReference type="EMBL" id="OIU68551.1"/>
    </source>
</evidence>
<reference evidence="1 2" key="1">
    <citation type="submission" date="2016-09" db="EMBL/GenBank/DDBJ databases">
        <title>Bacillus aquimaris SAMM genome sequence reveals colonization and biosurfactant production capacities.</title>
        <authorList>
            <person name="Waghmode S.R."/>
            <person name="Suryavanshi M.V."/>
        </authorList>
    </citation>
    <scope>NUCLEOTIDE SEQUENCE [LARGE SCALE GENOMIC DNA]</scope>
    <source>
        <strain evidence="1 2">SAMM</strain>
    </source>
</reference>
<dbReference type="AlphaFoldDB" id="A0A1J6WKP7"/>
<dbReference type="Proteomes" id="UP000182062">
    <property type="component" value="Unassembled WGS sequence"/>
</dbReference>
<comment type="caution">
    <text evidence="1">The sequence shown here is derived from an EMBL/GenBank/DDBJ whole genome shotgun (WGS) entry which is preliminary data.</text>
</comment>
<evidence type="ECO:0008006" key="3">
    <source>
        <dbReference type="Google" id="ProtNLM"/>
    </source>
</evidence>
<proteinExistence type="predicted"/>
<accession>A0A1J6WKP7</accession>
<keyword evidence="2" id="KW-1185">Reference proteome</keyword>
<name>A0A1J6WKP7_9BACI</name>
<sequence length="142" mass="16093">MKMKPIFFMFCIFAAVCLSGCREENDETAILDAESVEKEPIHGTEGKFEIVKVNGSSDEPPFPVGEGRHYEVYFLDDTADMNGKKYRMTAIYKETEETVDLYEAVINNNRSGAKFALGKAGIWKIEVTVDEEPFTRFDIEAE</sequence>
<dbReference type="EMBL" id="MINN01000128">
    <property type="protein sequence ID" value="OIU68551.1"/>
    <property type="molecule type" value="Genomic_DNA"/>
</dbReference>
<dbReference type="Gene3D" id="2.60.40.3830">
    <property type="match status" value="1"/>
</dbReference>
<evidence type="ECO:0000313" key="2">
    <source>
        <dbReference type="Proteomes" id="UP000182062"/>
    </source>
</evidence>
<dbReference type="RefSeq" id="WP_071619978.1">
    <property type="nucleotide sequence ID" value="NZ_MINN01000128.1"/>
</dbReference>